<organism evidence="8 9">
    <name type="scientific">Herbaspirillum frisingense</name>
    <dbReference type="NCBI Taxonomy" id="92645"/>
    <lineage>
        <taxon>Bacteria</taxon>
        <taxon>Pseudomonadati</taxon>
        <taxon>Pseudomonadota</taxon>
        <taxon>Betaproteobacteria</taxon>
        <taxon>Burkholderiales</taxon>
        <taxon>Oxalobacteraceae</taxon>
        <taxon>Herbaspirillum</taxon>
    </lineage>
</organism>
<reference evidence="8 9" key="1">
    <citation type="submission" date="2023-07" db="EMBL/GenBank/DDBJ databases">
        <title>Sorghum-associated microbial communities from plants grown in Nebraska, USA.</title>
        <authorList>
            <person name="Schachtman D."/>
        </authorList>
    </citation>
    <scope>NUCLEOTIDE SEQUENCE [LARGE SCALE GENOMIC DNA]</scope>
    <source>
        <strain evidence="8 9">596</strain>
    </source>
</reference>
<sequence length="324" mass="35735">MASLNYKHLHYFWTVAKSGAVARAGERLHLTAQTISGQISLFEESLGYKLFKRVGRRLELNDEGRMVFDYAERIFSLGEELEEALRLRPGGRALQLRVGVADAVPKAIAYLLLESALAMPDPIRIICREGKLDVLLADLAIHKLDIIIADSPMPPNVDVRGYHHLLGECDTSFFATPELARRYRKDFPRSFDGAPFLMPGEDAAVRPRLLRWFEREKIRPQISGEFDDGALLLAFGDAGAGIFAAPSAIAAQIRKQYGLVEIGRTDAIREQFYAISVERRLTHPAVLAIQSAARGNLLVGSTGSTSEEPPARRKAAAVAGGRRS</sequence>
<feature type="domain" description="HTH lysR-type" evidence="7">
    <location>
        <begin position="4"/>
        <end position="61"/>
    </location>
</feature>
<dbReference type="InterPro" id="IPR036388">
    <property type="entry name" value="WH-like_DNA-bd_sf"/>
</dbReference>
<dbReference type="Gene3D" id="3.40.190.290">
    <property type="match status" value="1"/>
</dbReference>
<dbReference type="CDD" id="cd08429">
    <property type="entry name" value="PBP2_NhaR"/>
    <property type="match status" value="1"/>
</dbReference>
<keyword evidence="3" id="KW-0238">DNA-binding</keyword>
<dbReference type="NCBIfam" id="NF008284">
    <property type="entry name" value="PRK11062.1"/>
    <property type="match status" value="1"/>
</dbReference>
<dbReference type="PROSITE" id="PS50931">
    <property type="entry name" value="HTH_LYSR"/>
    <property type="match status" value="1"/>
</dbReference>
<dbReference type="InterPro" id="IPR036390">
    <property type="entry name" value="WH_DNA-bd_sf"/>
</dbReference>
<evidence type="ECO:0000256" key="4">
    <source>
        <dbReference type="ARBA" id="ARBA00023159"/>
    </source>
</evidence>
<dbReference type="Pfam" id="PF00126">
    <property type="entry name" value="HTH_1"/>
    <property type="match status" value="1"/>
</dbReference>
<protein>
    <submittedName>
        <fullName evidence="8">LysR family transcriptional activator of nhaA</fullName>
    </submittedName>
</protein>
<dbReference type="InterPro" id="IPR005119">
    <property type="entry name" value="LysR_subst-bd"/>
</dbReference>
<evidence type="ECO:0000313" key="9">
    <source>
        <dbReference type="Proteomes" id="UP001260715"/>
    </source>
</evidence>
<evidence type="ECO:0000313" key="8">
    <source>
        <dbReference type="EMBL" id="MDR6584790.1"/>
    </source>
</evidence>
<accession>A0ABU1PG91</accession>
<dbReference type="SUPFAM" id="SSF53850">
    <property type="entry name" value="Periplasmic binding protein-like II"/>
    <property type="match status" value="1"/>
</dbReference>
<dbReference type="SUPFAM" id="SSF46785">
    <property type="entry name" value="Winged helix' DNA-binding domain"/>
    <property type="match status" value="1"/>
</dbReference>
<keyword evidence="9" id="KW-1185">Reference proteome</keyword>
<proteinExistence type="inferred from homology"/>
<dbReference type="Pfam" id="PF03466">
    <property type="entry name" value="LysR_substrate"/>
    <property type="match status" value="1"/>
</dbReference>
<comment type="caution">
    <text evidence="8">The sequence shown here is derived from an EMBL/GenBank/DDBJ whole genome shotgun (WGS) entry which is preliminary data.</text>
</comment>
<dbReference type="PANTHER" id="PTHR30293:SF2">
    <property type="entry name" value="TRANSCRIPTIONAL ACTIVATOR PROTEIN NHAR"/>
    <property type="match status" value="1"/>
</dbReference>
<keyword evidence="5" id="KW-0804">Transcription</keyword>
<dbReference type="PANTHER" id="PTHR30293">
    <property type="entry name" value="TRANSCRIPTIONAL REGULATORY PROTEIN NAC-RELATED"/>
    <property type="match status" value="1"/>
</dbReference>
<evidence type="ECO:0000256" key="3">
    <source>
        <dbReference type="ARBA" id="ARBA00023125"/>
    </source>
</evidence>
<dbReference type="RefSeq" id="WP_102664541.1">
    <property type="nucleotide sequence ID" value="NZ_JAVDSJ010000003.1"/>
</dbReference>
<evidence type="ECO:0000256" key="6">
    <source>
        <dbReference type="SAM" id="MobiDB-lite"/>
    </source>
</evidence>
<dbReference type="InterPro" id="IPR000847">
    <property type="entry name" value="LysR_HTH_N"/>
</dbReference>
<keyword evidence="4" id="KW-0010">Activator</keyword>
<feature type="region of interest" description="Disordered" evidence="6">
    <location>
        <begin position="300"/>
        <end position="324"/>
    </location>
</feature>
<evidence type="ECO:0000259" key="7">
    <source>
        <dbReference type="PROSITE" id="PS50931"/>
    </source>
</evidence>
<gene>
    <name evidence="8" type="ORF">J2W50_003000</name>
</gene>
<dbReference type="Gene3D" id="1.10.10.10">
    <property type="entry name" value="Winged helix-like DNA-binding domain superfamily/Winged helix DNA-binding domain"/>
    <property type="match status" value="1"/>
</dbReference>
<dbReference type="EMBL" id="JAVDSJ010000003">
    <property type="protein sequence ID" value="MDR6584790.1"/>
    <property type="molecule type" value="Genomic_DNA"/>
</dbReference>
<name>A0ABU1PG91_9BURK</name>
<evidence type="ECO:0000256" key="2">
    <source>
        <dbReference type="ARBA" id="ARBA00023015"/>
    </source>
</evidence>
<evidence type="ECO:0000256" key="1">
    <source>
        <dbReference type="ARBA" id="ARBA00009437"/>
    </source>
</evidence>
<dbReference type="Proteomes" id="UP001260715">
    <property type="component" value="Unassembled WGS sequence"/>
</dbReference>
<comment type="similarity">
    <text evidence="1">Belongs to the LysR transcriptional regulatory family.</text>
</comment>
<evidence type="ECO:0000256" key="5">
    <source>
        <dbReference type="ARBA" id="ARBA00023163"/>
    </source>
</evidence>
<keyword evidence="2" id="KW-0805">Transcription regulation</keyword>